<evidence type="ECO:0000313" key="7">
    <source>
        <dbReference type="EMBL" id="PIQ87498.1"/>
    </source>
</evidence>
<feature type="site" description="Involved in the stabilization of negative charge on the oxyanion by the formation of the oxyanion hole" evidence="6">
    <location>
        <position position="118"/>
    </location>
</feature>
<comment type="subcellular location">
    <subcellularLocation>
        <location evidence="6">Cytoplasm</location>
    </subcellularLocation>
</comment>
<feature type="binding site" evidence="6">
    <location>
        <position position="154"/>
    </location>
    <ligand>
        <name>substrate</name>
    </ligand>
</feature>
<dbReference type="Gene3D" id="3.60.70.12">
    <property type="entry name" value="L-amino peptidase D-ALA esterase/amidase"/>
    <property type="match status" value="1"/>
</dbReference>
<comment type="similarity">
    <text evidence="1 6">Belongs to the ArgJ family.</text>
</comment>
<evidence type="ECO:0000256" key="6">
    <source>
        <dbReference type="HAMAP-Rule" id="MF_01106"/>
    </source>
</evidence>
<evidence type="ECO:0000256" key="3">
    <source>
        <dbReference type="ARBA" id="ARBA00022679"/>
    </source>
</evidence>
<dbReference type="UniPathway" id="UPA00068">
    <property type="reaction ID" value="UER00106"/>
</dbReference>
<dbReference type="EMBL" id="PCVY01000004">
    <property type="protein sequence ID" value="PIQ87498.1"/>
    <property type="molecule type" value="Genomic_DNA"/>
</dbReference>
<feature type="binding site" evidence="6">
    <location>
        <position position="180"/>
    </location>
    <ligand>
        <name>substrate</name>
    </ligand>
</feature>
<comment type="catalytic activity">
    <reaction evidence="6">
        <text>L-glutamate + acetyl-CoA = N-acetyl-L-glutamate + CoA + H(+)</text>
        <dbReference type="Rhea" id="RHEA:24292"/>
        <dbReference type="ChEBI" id="CHEBI:15378"/>
        <dbReference type="ChEBI" id="CHEBI:29985"/>
        <dbReference type="ChEBI" id="CHEBI:44337"/>
        <dbReference type="ChEBI" id="CHEBI:57287"/>
        <dbReference type="ChEBI" id="CHEBI:57288"/>
        <dbReference type="EC" id="2.3.1.1"/>
    </reaction>
</comment>
<name>A0A2H0LSW9_9BACT</name>
<dbReference type="Pfam" id="PF01960">
    <property type="entry name" value="ArgJ"/>
    <property type="match status" value="1"/>
</dbReference>
<keyword evidence="3 6" id="KW-0808">Transferase</keyword>
<gene>
    <name evidence="6" type="primary">argJ</name>
    <name evidence="7" type="ORF">COV74_00580</name>
</gene>
<dbReference type="InterPro" id="IPR002813">
    <property type="entry name" value="Arg_biosynth_ArgJ"/>
</dbReference>
<dbReference type="InterPro" id="IPR042195">
    <property type="entry name" value="ArgJ_beta_C"/>
</dbReference>
<sequence>MHITEIKDGSVTSPLGFLASGMRAGIKKSKRKFDSSLIFSAAPAISAGVFTTNKAKAWPLLYNESILSRSTHRAILANSGNANCFNGEIGRKTVQASVKLAAAKLKVKQQDVLVASTGIIGKAFPLEKFKAAIPVLVKKLSQAGGLDAAKGILTTDTVEKQMAVQFHIGGKLVTMGAMAKGAGMVYPHMVLPGKRHATMLCFVTTDLAISKSMLRRALDGAVQKTFNNIAIDNDISTNDMVLVLANGVAGNVRITGPGQSLDLVEAAMTHLFAYLSREMVKDGEGVQHVCEIRVKGARSQAEARKAASQIGTSMLVKTMFAGEDPNWGRVVAAVGASQVSFSKQLDISFDGIYILKNGKELTRNRSKTRLVLKKKMFVLQVDLKKGPFEETFLTTDLTKFYVWINSAYST</sequence>
<feature type="binding site" evidence="6">
    <location>
        <position position="198"/>
    </location>
    <ligand>
        <name>substrate</name>
    </ligand>
</feature>
<feature type="chain" id="PRO_5023294113" description="Arginine biosynthesis bifunctional protein ArgJ beta chain" evidence="6">
    <location>
        <begin position="198"/>
        <end position="410"/>
    </location>
</feature>
<dbReference type="GO" id="GO:0005737">
    <property type="term" value="C:cytoplasm"/>
    <property type="evidence" value="ECO:0007669"/>
    <property type="project" value="UniProtKB-SubCell"/>
</dbReference>
<dbReference type="GO" id="GO:0006592">
    <property type="term" value="P:ornithine biosynthetic process"/>
    <property type="evidence" value="ECO:0007669"/>
    <property type="project" value="TreeGrafter"/>
</dbReference>
<evidence type="ECO:0000256" key="1">
    <source>
        <dbReference type="ARBA" id="ARBA00006774"/>
    </source>
</evidence>
<dbReference type="PANTHER" id="PTHR23100:SF0">
    <property type="entry name" value="ARGININE BIOSYNTHESIS BIFUNCTIONAL PROTEIN ARGJ, MITOCHONDRIAL"/>
    <property type="match status" value="1"/>
</dbReference>
<comment type="pathway">
    <text evidence="6">Amino-acid biosynthesis; L-arginine biosynthesis; N(2)-acetyl-L-ornithine from L-glutamate: step 1/4.</text>
</comment>
<dbReference type="Gene3D" id="3.10.20.340">
    <property type="entry name" value="ArgJ beta chain, C-terminal domain"/>
    <property type="match status" value="1"/>
</dbReference>
<dbReference type="CDD" id="cd02152">
    <property type="entry name" value="OAT"/>
    <property type="match status" value="1"/>
</dbReference>
<comment type="catalytic activity">
    <reaction evidence="6">
        <text>N(2)-acetyl-L-ornithine + L-glutamate = N-acetyl-L-glutamate + L-ornithine</text>
        <dbReference type="Rhea" id="RHEA:15349"/>
        <dbReference type="ChEBI" id="CHEBI:29985"/>
        <dbReference type="ChEBI" id="CHEBI:44337"/>
        <dbReference type="ChEBI" id="CHEBI:46911"/>
        <dbReference type="ChEBI" id="CHEBI:57805"/>
        <dbReference type="EC" id="2.3.1.35"/>
    </reaction>
</comment>
<evidence type="ECO:0000313" key="8">
    <source>
        <dbReference type="Proteomes" id="UP000230859"/>
    </source>
</evidence>
<evidence type="ECO:0000256" key="4">
    <source>
        <dbReference type="ARBA" id="ARBA00022813"/>
    </source>
</evidence>
<dbReference type="Proteomes" id="UP000230859">
    <property type="component" value="Unassembled WGS sequence"/>
</dbReference>
<keyword evidence="5 6" id="KW-0012">Acyltransferase</keyword>
<comment type="subunit">
    <text evidence="2 6">Heterotetramer of two alpha and two beta chains.</text>
</comment>
<protein>
    <recommendedName>
        <fullName evidence="6">Arginine biosynthesis bifunctional protein ArgJ</fullName>
    </recommendedName>
    <domain>
        <recommendedName>
            <fullName evidence="6">Glutamate N-acetyltransferase</fullName>
            <ecNumber evidence="6">2.3.1.35</ecNumber>
        </recommendedName>
        <alternativeName>
            <fullName evidence="6">Ornithine acetyltransferase</fullName>
            <shortName evidence="6">OATase</shortName>
        </alternativeName>
        <alternativeName>
            <fullName evidence="6">Ornithine transacetylase</fullName>
        </alternativeName>
    </domain>
    <domain>
        <recommendedName>
            <fullName evidence="6">Amino-acid acetyltransferase</fullName>
            <ecNumber evidence="6">2.3.1.1</ecNumber>
        </recommendedName>
        <alternativeName>
            <fullName evidence="6">N-acetylglutamate synthase</fullName>
            <shortName evidence="6">AGSase</shortName>
        </alternativeName>
    </domain>
    <component>
        <recommendedName>
            <fullName evidence="6">Arginine biosynthesis bifunctional protein ArgJ alpha chain</fullName>
        </recommendedName>
    </component>
    <component>
        <recommendedName>
            <fullName evidence="6">Arginine biosynthesis bifunctional protein ArgJ beta chain</fullName>
        </recommendedName>
    </component>
</protein>
<dbReference type="PANTHER" id="PTHR23100">
    <property type="entry name" value="ARGININE BIOSYNTHESIS BIFUNCTIONAL PROTEIN ARGJ"/>
    <property type="match status" value="1"/>
</dbReference>
<evidence type="ECO:0000256" key="2">
    <source>
        <dbReference type="ARBA" id="ARBA00011475"/>
    </source>
</evidence>
<accession>A0A2H0LSW9</accession>
<dbReference type="EC" id="2.3.1.35" evidence="6"/>
<dbReference type="NCBIfam" id="TIGR00120">
    <property type="entry name" value="ArgJ"/>
    <property type="match status" value="1"/>
</dbReference>
<dbReference type="NCBIfam" id="NF003802">
    <property type="entry name" value="PRK05388.1"/>
    <property type="match status" value="1"/>
</dbReference>
<dbReference type="HAMAP" id="MF_01106">
    <property type="entry name" value="ArgJ"/>
    <property type="match status" value="1"/>
</dbReference>
<feature type="active site" description="Nucleophile" evidence="6">
    <location>
        <position position="198"/>
    </location>
</feature>
<reference evidence="7 8" key="1">
    <citation type="submission" date="2017-09" db="EMBL/GenBank/DDBJ databases">
        <title>Depth-based differentiation of microbial function through sediment-hosted aquifers and enrichment of novel symbionts in the deep terrestrial subsurface.</title>
        <authorList>
            <person name="Probst A.J."/>
            <person name="Ladd B."/>
            <person name="Jarett J.K."/>
            <person name="Geller-Mcgrath D.E."/>
            <person name="Sieber C.M."/>
            <person name="Emerson J.B."/>
            <person name="Anantharaman K."/>
            <person name="Thomas B.C."/>
            <person name="Malmstrom R."/>
            <person name="Stieglmeier M."/>
            <person name="Klingl A."/>
            <person name="Woyke T."/>
            <person name="Ryan C.M."/>
            <person name="Banfield J.F."/>
        </authorList>
    </citation>
    <scope>NUCLEOTIDE SEQUENCE [LARGE SCALE GENOMIC DNA]</scope>
    <source>
        <strain evidence="7">CG11_big_fil_rev_8_21_14_0_20_45_26</strain>
    </source>
</reference>
<organism evidence="7 8">
    <name type="scientific">Candidatus Abzuiibacterium crystallinum</name>
    <dbReference type="NCBI Taxonomy" id="1974748"/>
    <lineage>
        <taxon>Bacteria</taxon>
        <taxon>Pseudomonadati</taxon>
        <taxon>Candidatus Omnitrophota</taxon>
        <taxon>Candidatus Abzuiibacterium</taxon>
    </lineage>
</organism>
<keyword evidence="6" id="KW-0055">Arginine biosynthesis</keyword>
<dbReference type="GO" id="GO:0004358">
    <property type="term" value="F:L-glutamate N-acetyltransferase activity, acting on acetyl-L-ornithine as donor"/>
    <property type="evidence" value="ECO:0007669"/>
    <property type="project" value="UniProtKB-UniRule"/>
</dbReference>
<dbReference type="GO" id="GO:0006526">
    <property type="term" value="P:L-arginine biosynthetic process"/>
    <property type="evidence" value="ECO:0007669"/>
    <property type="project" value="UniProtKB-UniRule"/>
</dbReference>
<feature type="binding site" evidence="6">
    <location>
        <position position="284"/>
    </location>
    <ligand>
        <name>substrate</name>
    </ligand>
</feature>
<keyword evidence="4 6" id="KW-0068">Autocatalytic cleavage</keyword>
<feature type="binding site" evidence="6">
    <location>
        <position position="410"/>
    </location>
    <ligand>
        <name>substrate</name>
    </ligand>
</feature>
<keyword evidence="6" id="KW-0511">Multifunctional enzyme</keyword>
<comment type="pathway">
    <text evidence="6">Amino-acid biosynthesis; L-arginine biosynthesis; L-ornithine and N-acetyl-L-glutamate from L-glutamate and N(2)-acetyl-L-ornithine (cyclic): step 1/1.</text>
</comment>
<keyword evidence="6" id="KW-0963">Cytoplasm</keyword>
<comment type="function">
    <text evidence="6">Catalyzes two activities which are involved in the cyclic version of arginine biosynthesis: the synthesis of N-acetylglutamate from glutamate and acetyl-CoA as the acetyl donor, and of ornithine by transacetylation between N(2)-acetylornithine and glutamate.</text>
</comment>
<dbReference type="AlphaFoldDB" id="A0A2H0LSW9"/>
<dbReference type="SUPFAM" id="SSF56266">
    <property type="entry name" value="DmpA/ArgJ-like"/>
    <property type="match status" value="1"/>
</dbReference>
<feature type="site" description="Involved in the stabilization of negative charge on the oxyanion by the formation of the oxyanion hole" evidence="6">
    <location>
        <position position="117"/>
    </location>
</feature>
<proteinExistence type="inferred from homology"/>
<dbReference type="InterPro" id="IPR016117">
    <property type="entry name" value="ArgJ-like_dom_sf"/>
</dbReference>
<dbReference type="GO" id="GO:0004042">
    <property type="term" value="F:L-glutamate N-acetyltransferase activity"/>
    <property type="evidence" value="ECO:0007669"/>
    <property type="project" value="UniProtKB-UniRule"/>
</dbReference>
<feature type="chain" id="PRO_5023294114" description="Arginine biosynthesis bifunctional protein ArgJ alpha chain" evidence="6">
    <location>
        <begin position="1"/>
        <end position="197"/>
    </location>
</feature>
<feature type="binding site" evidence="6">
    <location>
        <position position="405"/>
    </location>
    <ligand>
        <name>substrate</name>
    </ligand>
</feature>
<keyword evidence="6" id="KW-0028">Amino-acid biosynthesis</keyword>
<comment type="caution">
    <text evidence="7">The sequence shown here is derived from an EMBL/GenBank/DDBJ whole genome shotgun (WGS) entry which is preliminary data.</text>
</comment>
<dbReference type="EC" id="2.3.1.1" evidence="6"/>
<feature type="site" description="Cleavage; by autolysis" evidence="6">
    <location>
        <begin position="197"/>
        <end position="198"/>
    </location>
</feature>
<evidence type="ECO:0000256" key="5">
    <source>
        <dbReference type="ARBA" id="ARBA00023315"/>
    </source>
</evidence>